<dbReference type="Pfam" id="PF01040">
    <property type="entry name" value="UbiA"/>
    <property type="match status" value="1"/>
</dbReference>
<comment type="function">
    <text evidence="8">Converts heme B (protoheme IX) to heme O by substitution of the vinyl group on carbon 2 of heme B porphyrin ring with a hydroxyethyl farnesyl side group.</text>
</comment>
<dbReference type="HAMAP" id="MF_00154">
    <property type="entry name" value="CyoE_CtaB"/>
    <property type="match status" value="1"/>
</dbReference>
<feature type="transmembrane region" description="Helical" evidence="8">
    <location>
        <begin position="12"/>
        <end position="28"/>
    </location>
</feature>
<comment type="subcellular location">
    <subcellularLocation>
        <location evidence="8">Cell membrane</location>
        <topology evidence="8">Multi-pass membrane protein</topology>
    </subcellularLocation>
    <subcellularLocation>
        <location evidence="1">Membrane</location>
        <topology evidence="1">Multi-pass membrane protein</topology>
    </subcellularLocation>
</comment>
<dbReference type="InterPro" id="IPR006369">
    <property type="entry name" value="Protohaem_IX_farnesylTrfase"/>
</dbReference>
<comment type="catalytic activity">
    <reaction evidence="7 8">
        <text>heme b + (2E,6E)-farnesyl diphosphate + H2O = Fe(II)-heme o + diphosphate</text>
        <dbReference type="Rhea" id="RHEA:28070"/>
        <dbReference type="ChEBI" id="CHEBI:15377"/>
        <dbReference type="ChEBI" id="CHEBI:33019"/>
        <dbReference type="ChEBI" id="CHEBI:60344"/>
        <dbReference type="ChEBI" id="CHEBI:60530"/>
        <dbReference type="ChEBI" id="CHEBI:175763"/>
        <dbReference type="EC" id="2.5.1.141"/>
    </reaction>
</comment>
<keyword evidence="4 8" id="KW-1133">Transmembrane helix</keyword>
<dbReference type="InterPro" id="IPR044878">
    <property type="entry name" value="UbiA_sf"/>
</dbReference>
<feature type="transmembrane region" description="Helical" evidence="8">
    <location>
        <begin position="157"/>
        <end position="180"/>
    </location>
</feature>
<evidence type="ECO:0000256" key="2">
    <source>
        <dbReference type="ARBA" id="ARBA00022679"/>
    </source>
</evidence>
<dbReference type="STRING" id="1817821.A2717_04145"/>
<proteinExistence type="inferred from homology"/>
<comment type="similarity">
    <text evidence="8">Belongs to the UbiA prenyltransferase family. Protoheme IX farnesyltransferase subfamily.</text>
</comment>
<keyword evidence="2 8" id="KW-0808">Transferase</keyword>
<dbReference type="Gene3D" id="1.10.357.140">
    <property type="entry name" value="UbiA prenyltransferase"/>
    <property type="match status" value="1"/>
</dbReference>
<evidence type="ECO:0000256" key="1">
    <source>
        <dbReference type="ARBA" id="ARBA00004141"/>
    </source>
</evidence>
<dbReference type="CDD" id="cd13957">
    <property type="entry name" value="PT_UbiA_Cox10"/>
    <property type="match status" value="1"/>
</dbReference>
<feature type="transmembrane region" description="Helical" evidence="8">
    <location>
        <begin position="132"/>
        <end position="151"/>
    </location>
</feature>
<dbReference type="AlphaFoldDB" id="A0A1F5N844"/>
<keyword evidence="5 8" id="KW-0350">Heme biosynthesis</keyword>
<accession>A0A1F5N844</accession>
<dbReference type="UniPathway" id="UPA00834">
    <property type="reaction ID" value="UER00712"/>
</dbReference>
<evidence type="ECO:0000256" key="7">
    <source>
        <dbReference type="ARBA" id="ARBA00047690"/>
    </source>
</evidence>
<evidence type="ECO:0000256" key="5">
    <source>
        <dbReference type="ARBA" id="ARBA00023133"/>
    </source>
</evidence>
<keyword evidence="8" id="KW-1003">Cell membrane</keyword>
<name>A0A1F5N844_9BACT</name>
<dbReference type="InterPro" id="IPR030470">
    <property type="entry name" value="UbiA_prenylTrfase_CS"/>
</dbReference>
<dbReference type="PROSITE" id="PS00943">
    <property type="entry name" value="UBIA"/>
    <property type="match status" value="1"/>
</dbReference>
<keyword evidence="6 8" id="KW-0472">Membrane</keyword>
<dbReference type="EC" id="2.5.1.141" evidence="8"/>
<comment type="pathway">
    <text evidence="8">Porphyrin-containing compound metabolism; heme O biosynthesis; heme O from protoheme: step 1/1.</text>
</comment>
<dbReference type="NCBIfam" id="NF003348">
    <property type="entry name" value="PRK04375.1-1"/>
    <property type="match status" value="1"/>
</dbReference>
<feature type="transmembrane region" description="Helical" evidence="8">
    <location>
        <begin position="107"/>
        <end position="125"/>
    </location>
</feature>
<dbReference type="Proteomes" id="UP000177610">
    <property type="component" value="Unassembled WGS sequence"/>
</dbReference>
<reference evidence="9 10" key="1">
    <citation type="journal article" date="2016" name="Nat. Commun.">
        <title>Thousands of microbial genomes shed light on interconnected biogeochemical processes in an aquifer system.</title>
        <authorList>
            <person name="Anantharaman K."/>
            <person name="Brown C.T."/>
            <person name="Hug L.A."/>
            <person name="Sharon I."/>
            <person name="Castelle C.J."/>
            <person name="Probst A.J."/>
            <person name="Thomas B.C."/>
            <person name="Singh A."/>
            <person name="Wilkins M.J."/>
            <person name="Karaoz U."/>
            <person name="Brodie E.L."/>
            <person name="Williams K.H."/>
            <person name="Hubbard S.S."/>
            <person name="Banfield J.F."/>
        </authorList>
    </citation>
    <scope>NUCLEOTIDE SEQUENCE [LARGE SCALE GENOMIC DNA]</scope>
</reference>
<dbReference type="GO" id="GO:0048034">
    <property type="term" value="P:heme O biosynthetic process"/>
    <property type="evidence" value="ECO:0007669"/>
    <property type="project" value="UniProtKB-UniRule"/>
</dbReference>
<evidence type="ECO:0000256" key="8">
    <source>
        <dbReference type="HAMAP-Rule" id="MF_00154"/>
    </source>
</evidence>
<dbReference type="EMBL" id="MFEH01000005">
    <property type="protein sequence ID" value="OGE73784.1"/>
    <property type="molecule type" value="Genomic_DNA"/>
</dbReference>
<dbReference type="PANTHER" id="PTHR43448:SF2">
    <property type="entry name" value="PROTOHEME IX FARNESYLTRANSFERASE, MITOCHONDRIAL"/>
    <property type="match status" value="1"/>
</dbReference>
<keyword evidence="3 8" id="KW-0812">Transmembrane</keyword>
<dbReference type="GO" id="GO:0008495">
    <property type="term" value="F:protoheme IX farnesyltransferase activity"/>
    <property type="evidence" value="ECO:0007669"/>
    <property type="project" value="UniProtKB-UniRule"/>
</dbReference>
<feature type="transmembrane region" description="Helical" evidence="8">
    <location>
        <begin position="225"/>
        <end position="242"/>
    </location>
</feature>
<evidence type="ECO:0000313" key="9">
    <source>
        <dbReference type="EMBL" id="OGE73784.1"/>
    </source>
</evidence>
<dbReference type="GO" id="GO:0005886">
    <property type="term" value="C:plasma membrane"/>
    <property type="evidence" value="ECO:0007669"/>
    <property type="project" value="UniProtKB-SubCell"/>
</dbReference>
<comment type="caution">
    <text evidence="9">The sequence shown here is derived from an EMBL/GenBank/DDBJ whole genome shotgun (WGS) entry which is preliminary data.</text>
</comment>
<feature type="transmembrane region" description="Helical" evidence="8">
    <location>
        <begin position="263"/>
        <end position="282"/>
    </location>
</feature>
<protein>
    <recommendedName>
        <fullName evidence="8">Protoheme IX farnesyltransferase</fullName>
        <ecNumber evidence="8">2.5.1.141</ecNumber>
    </recommendedName>
    <alternativeName>
        <fullName evidence="8">Heme B farnesyltransferase</fullName>
    </alternativeName>
    <alternativeName>
        <fullName evidence="8">Heme O synthase</fullName>
    </alternativeName>
</protein>
<evidence type="ECO:0000256" key="3">
    <source>
        <dbReference type="ARBA" id="ARBA00022692"/>
    </source>
</evidence>
<sequence length="283" mass="31216">MKEYINLTKPGIILGNAVTAVGGFFLASKGDVDFILLISMLVGLSLVIASACVLNNVFDREIDSRMERTKNRAIVTGSISKPKALIFGIILLLPGLALLFLHTTYYTLLAALLAWFVYVAIYTPLKPKTSHATLIGSIAGASPVVAGYVAVTNKFDLGAILLFVILVSWQMPHFYAIALYRLHEYKAAGIPVLPIVKGLFTTKLAMTIYIIFFILALSLLTVFNYTGYVYFGIMLLLGLTWLRKSIRGFSPQIDTTIWARNMFKFSLMVLLAFSIMISLNPVV</sequence>
<feature type="transmembrane region" description="Helical" evidence="8">
    <location>
        <begin position="200"/>
        <end position="219"/>
    </location>
</feature>
<evidence type="ECO:0000313" key="10">
    <source>
        <dbReference type="Proteomes" id="UP000177610"/>
    </source>
</evidence>
<dbReference type="PANTHER" id="PTHR43448">
    <property type="entry name" value="PROTOHEME IX FARNESYLTRANSFERASE, MITOCHONDRIAL"/>
    <property type="match status" value="1"/>
</dbReference>
<evidence type="ECO:0000256" key="6">
    <source>
        <dbReference type="ARBA" id="ARBA00023136"/>
    </source>
</evidence>
<feature type="transmembrane region" description="Helical" evidence="8">
    <location>
        <begin position="84"/>
        <end position="101"/>
    </location>
</feature>
<dbReference type="NCBIfam" id="TIGR01473">
    <property type="entry name" value="cyoE_ctaB"/>
    <property type="match status" value="1"/>
</dbReference>
<dbReference type="InterPro" id="IPR000537">
    <property type="entry name" value="UbiA_prenyltransferase"/>
</dbReference>
<gene>
    <name evidence="8" type="primary">ctaB</name>
    <name evidence="9" type="ORF">A2717_04145</name>
</gene>
<organism evidence="9 10">
    <name type="scientific">Candidatus Doudnabacteria bacterium RIFCSPHIGHO2_01_FULL_41_86</name>
    <dbReference type="NCBI Taxonomy" id="1817821"/>
    <lineage>
        <taxon>Bacteria</taxon>
        <taxon>Candidatus Doudnaibacteriota</taxon>
    </lineage>
</organism>
<evidence type="ECO:0000256" key="4">
    <source>
        <dbReference type="ARBA" id="ARBA00022989"/>
    </source>
</evidence>
<comment type="miscellaneous">
    <text evidence="8">Carbon 2 of the heme B porphyrin ring is defined according to the Fischer nomenclature.</text>
</comment>
<feature type="transmembrane region" description="Helical" evidence="8">
    <location>
        <begin position="34"/>
        <end position="58"/>
    </location>
</feature>